<accession>A0ABY5PHV2</accession>
<evidence type="ECO:0000256" key="3">
    <source>
        <dbReference type="ARBA" id="ARBA00022833"/>
    </source>
</evidence>
<dbReference type="Proteomes" id="UP001058860">
    <property type="component" value="Chromosome"/>
</dbReference>
<evidence type="ECO:0000256" key="6">
    <source>
        <dbReference type="ARBA" id="ARBA00023163"/>
    </source>
</evidence>
<dbReference type="SUPFAM" id="SSF46785">
    <property type="entry name" value="Winged helix' DNA-binding domain"/>
    <property type="match status" value="1"/>
</dbReference>
<keyword evidence="8" id="KW-1185">Reference proteome</keyword>
<name>A0ABY5PHV2_9ACTN</name>
<keyword evidence="2" id="KW-0678">Repressor</keyword>
<dbReference type="Gene3D" id="3.30.1490.190">
    <property type="match status" value="1"/>
</dbReference>
<reference evidence="8" key="1">
    <citation type="submission" date="2021-11" db="EMBL/GenBank/DDBJ databases">
        <title>Cultivation dependent microbiological survey of springs from the worlds oldest radium mine currently devoted to the extraction of radon-saturated water.</title>
        <authorList>
            <person name="Kapinusova G."/>
            <person name="Smrhova T."/>
            <person name="Strejcek M."/>
            <person name="Suman J."/>
            <person name="Jani K."/>
            <person name="Pajer P."/>
            <person name="Uhlik O."/>
        </authorList>
    </citation>
    <scope>NUCLEOTIDE SEQUENCE [LARGE SCALE GENOMIC DNA]</scope>
    <source>
        <strain evidence="8">J379</strain>
    </source>
</reference>
<dbReference type="Pfam" id="PF01475">
    <property type="entry name" value="FUR"/>
    <property type="match status" value="1"/>
</dbReference>
<keyword evidence="5" id="KW-0238">DNA-binding</keyword>
<evidence type="ECO:0000256" key="4">
    <source>
        <dbReference type="ARBA" id="ARBA00023015"/>
    </source>
</evidence>
<evidence type="ECO:0000256" key="5">
    <source>
        <dbReference type="ARBA" id="ARBA00023125"/>
    </source>
</evidence>
<evidence type="ECO:0000256" key="1">
    <source>
        <dbReference type="ARBA" id="ARBA00007957"/>
    </source>
</evidence>
<dbReference type="InterPro" id="IPR036388">
    <property type="entry name" value="WH-like_DNA-bd_sf"/>
</dbReference>
<evidence type="ECO:0000256" key="2">
    <source>
        <dbReference type="ARBA" id="ARBA00022491"/>
    </source>
</evidence>
<evidence type="ECO:0000313" key="7">
    <source>
        <dbReference type="EMBL" id="UUY04230.1"/>
    </source>
</evidence>
<evidence type="ECO:0000313" key="8">
    <source>
        <dbReference type="Proteomes" id="UP001058860"/>
    </source>
</evidence>
<dbReference type="PANTHER" id="PTHR33202">
    <property type="entry name" value="ZINC UPTAKE REGULATION PROTEIN"/>
    <property type="match status" value="1"/>
</dbReference>
<keyword evidence="3" id="KW-0862">Zinc</keyword>
<dbReference type="InterPro" id="IPR002481">
    <property type="entry name" value="FUR"/>
</dbReference>
<protein>
    <submittedName>
        <fullName evidence="7">Transcriptional repressor</fullName>
    </submittedName>
</protein>
<dbReference type="CDD" id="cd07153">
    <property type="entry name" value="Fur_like"/>
    <property type="match status" value="1"/>
</dbReference>
<gene>
    <name evidence="7" type="ORF">LRS13_01480</name>
</gene>
<keyword evidence="4" id="KW-0805">Transcription regulation</keyword>
<comment type="similarity">
    <text evidence="1">Belongs to the Fur family.</text>
</comment>
<dbReference type="InterPro" id="IPR036390">
    <property type="entry name" value="WH_DNA-bd_sf"/>
</dbReference>
<sequence>MDATMETTLAGALRDRGQRVTPQRLVIARVMEELDRHATAEMVFSEVSTRMPGVSLPTVYATLDLLEELGLVHRVATEGGTVVFDPRTDDHHHLVCRACGKIVDVDAPLEPDAVLAAARDAGFTPDHAQVTVRGLCRDCAPT</sequence>
<dbReference type="PANTHER" id="PTHR33202:SF22">
    <property type="entry name" value="HYDROGEN PEROXIDE SENSITIVE REPRESSOR"/>
    <property type="match status" value="1"/>
</dbReference>
<proteinExistence type="inferred from homology"/>
<dbReference type="InterPro" id="IPR043135">
    <property type="entry name" value="Fur_C"/>
</dbReference>
<dbReference type="Gene3D" id="1.10.10.10">
    <property type="entry name" value="Winged helix-like DNA-binding domain superfamily/Winged helix DNA-binding domain"/>
    <property type="match status" value="1"/>
</dbReference>
<dbReference type="RefSeq" id="WP_353864722.1">
    <property type="nucleotide sequence ID" value="NZ_CP088295.1"/>
</dbReference>
<organism evidence="7 8">
    <name type="scientific">Svornostia abyssi</name>
    <dbReference type="NCBI Taxonomy" id="2898438"/>
    <lineage>
        <taxon>Bacteria</taxon>
        <taxon>Bacillati</taxon>
        <taxon>Actinomycetota</taxon>
        <taxon>Thermoleophilia</taxon>
        <taxon>Solirubrobacterales</taxon>
        <taxon>Baekduiaceae</taxon>
        <taxon>Svornostia</taxon>
    </lineage>
</organism>
<dbReference type="EMBL" id="CP088295">
    <property type="protein sequence ID" value="UUY04230.1"/>
    <property type="molecule type" value="Genomic_DNA"/>
</dbReference>
<keyword evidence="6" id="KW-0804">Transcription</keyword>